<organism evidence="2 3">
    <name type="scientific">Pisolithus tinctorius Marx 270</name>
    <dbReference type="NCBI Taxonomy" id="870435"/>
    <lineage>
        <taxon>Eukaryota</taxon>
        <taxon>Fungi</taxon>
        <taxon>Dikarya</taxon>
        <taxon>Basidiomycota</taxon>
        <taxon>Agaricomycotina</taxon>
        <taxon>Agaricomycetes</taxon>
        <taxon>Agaricomycetidae</taxon>
        <taxon>Boletales</taxon>
        <taxon>Sclerodermatineae</taxon>
        <taxon>Pisolithaceae</taxon>
        <taxon>Pisolithus</taxon>
    </lineage>
</organism>
<keyword evidence="3" id="KW-1185">Reference proteome</keyword>
<sequence>VNPNTSAPLQKITISIRNKLKYLQDAPSVATREKPHDLEGLLADEHKNQEKDEERESGFVGSSSDRYISRHECFDNDVDEDDCGPQSGTTRNSISPSVRKPRAKRTRGQARGEAGGTDEMEDSEVDESSSVKAGETSRIRSRARPRGRVTELDKDAKDMDANVAGEPKSGFEPAIPVDVDVGI</sequence>
<proteinExistence type="predicted"/>
<reference evidence="3" key="2">
    <citation type="submission" date="2015-01" db="EMBL/GenBank/DDBJ databases">
        <title>Evolutionary Origins and Diversification of the Mycorrhizal Mutualists.</title>
        <authorList>
            <consortium name="DOE Joint Genome Institute"/>
            <consortium name="Mycorrhizal Genomics Consortium"/>
            <person name="Kohler A."/>
            <person name="Kuo A."/>
            <person name="Nagy L.G."/>
            <person name="Floudas D."/>
            <person name="Copeland A."/>
            <person name="Barry K.W."/>
            <person name="Cichocki N."/>
            <person name="Veneault-Fourrey C."/>
            <person name="LaButti K."/>
            <person name="Lindquist E.A."/>
            <person name="Lipzen A."/>
            <person name="Lundell T."/>
            <person name="Morin E."/>
            <person name="Murat C."/>
            <person name="Riley R."/>
            <person name="Ohm R."/>
            <person name="Sun H."/>
            <person name="Tunlid A."/>
            <person name="Henrissat B."/>
            <person name="Grigoriev I.V."/>
            <person name="Hibbett D.S."/>
            <person name="Martin F."/>
        </authorList>
    </citation>
    <scope>NUCLEOTIDE SEQUENCE [LARGE SCALE GENOMIC DNA]</scope>
    <source>
        <strain evidence="3">Marx 270</strain>
    </source>
</reference>
<dbReference type="EMBL" id="KN832152">
    <property type="protein sequence ID" value="KIN93605.1"/>
    <property type="molecule type" value="Genomic_DNA"/>
</dbReference>
<dbReference type="Proteomes" id="UP000054217">
    <property type="component" value="Unassembled WGS sequence"/>
</dbReference>
<feature type="compositionally biased region" description="Acidic residues" evidence="1">
    <location>
        <begin position="116"/>
        <end position="127"/>
    </location>
</feature>
<evidence type="ECO:0000256" key="1">
    <source>
        <dbReference type="SAM" id="MobiDB-lite"/>
    </source>
</evidence>
<evidence type="ECO:0000313" key="3">
    <source>
        <dbReference type="Proteomes" id="UP000054217"/>
    </source>
</evidence>
<dbReference type="OrthoDB" id="2614978at2759"/>
<feature type="compositionally biased region" description="Basic and acidic residues" evidence="1">
    <location>
        <begin position="31"/>
        <end position="57"/>
    </location>
</feature>
<protein>
    <submittedName>
        <fullName evidence="2">Uncharacterized protein</fullName>
    </submittedName>
</protein>
<feature type="compositionally biased region" description="Polar residues" evidence="1">
    <location>
        <begin position="86"/>
        <end position="96"/>
    </location>
</feature>
<feature type="compositionally biased region" description="Basic residues" evidence="1">
    <location>
        <begin position="99"/>
        <end position="108"/>
    </location>
</feature>
<evidence type="ECO:0000313" key="2">
    <source>
        <dbReference type="EMBL" id="KIN93605.1"/>
    </source>
</evidence>
<reference evidence="2 3" key="1">
    <citation type="submission" date="2014-04" db="EMBL/GenBank/DDBJ databases">
        <authorList>
            <consortium name="DOE Joint Genome Institute"/>
            <person name="Kuo A."/>
            <person name="Kohler A."/>
            <person name="Costa M.D."/>
            <person name="Nagy L.G."/>
            <person name="Floudas D."/>
            <person name="Copeland A."/>
            <person name="Barry K.W."/>
            <person name="Cichocki N."/>
            <person name="Veneault-Fourrey C."/>
            <person name="LaButti K."/>
            <person name="Lindquist E.A."/>
            <person name="Lipzen A."/>
            <person name="Lundell T."/>
            <person name="Morin E."/>
            <person name="Murat C."/>
            <person name="Sun H."/>
            <person name="Tunlid A."/>
            <person name="Henrissat B."/>
            <person name="Grigoriev I.V."/>
            <person name="Hibbett D.S."/>
            <person name="Martin F."/>
            <person name="Nordberg H.P."/>
            <person name="Cantor M.N."/>
            <person name="Hua S.X."/>
        </authorList>
    </citation>
    <scope>NUCLEOTIDE SEQUENCE [LARGE SCALE GENOMIC DNA]</scope>
    <source>
        <strain evidence="2 3">Marx 270</strain>
    </source>
</reference>
<dbReference type="InParanoid" id="A0A0C3NCM1"/>
<feature type="region of interest" description="Disordered" evidence="1">
    <location>
        <begin position="27"/>
        <end position="183"/>
    </location>
</feature>
<dbReference type="HOGENOM" id="CLU_098364_0_0_1"/>
<feature type="compositionally biased region" description="Basic and acidic residues" evidence="1">
    <location>
        <begin position="148"/>
        <end position="160"/>
    </location>
</feature>
<feature type="non-terminal residue" evidence="2">
    <location>
        <position position="1"/>
    </location>
</feature>
<dbReference type="STRING" id="870435.A0A0C3NCM1"/>
<accession>A0A0C3NCM1</accession>
<gene>
    <name evidence="2" type="ORF">M404DRAFT_35958</name>
</gene>
<name>A0A0C3NCM1_PISTI</name>
<dbReference type="AlphaFoldDB" id="A0A0C3NCM1"/>